<dbReference type="AlphaFoldDB" id="A0A136J8Y6"/>
<evidence type="ECO:0000256" key="2">
    <source>
        <dbReference type="ARBA" id="ARBA00008335"/>
    </source>
</evidence>
<dbReference type="InterPro" id="IPR011701">
    <property type="entry name" value="MFS"/>
</dbReference>
<dbReference type="OrthoDB" id="413079at2759"/>
<feature type="transmembrane region" description="Helical" evidence="8">
    <location>
        <begin position="415"/>
        <end position="434"/>
    </location>
</feature>
<keyword evidence="3" id="KW-0813">Transport</keyword>
<dbReference type="Proteomes" id="UP000070501">
    <property type="component" value="Unassembled WGS sequence"/>
</dbReference>
<dbReference type="PROSITE" id="PS50850">
    <property type="entry name" value="MFS"/>
    <property type="match status" value="1"/>
</dbReference>
<keyword evidence="5 8" id="KW-1133">Transmembrane helix</keyword>
<evidence type="ECO:0000256" key="4">
    <source>
        <dbReference type="ARBA" id="ARBA00022692"/>
    </source>
</evidence>
<feature type="domain" description="Major facilitator superfamily (MFS) profile" evidence="9">
    <location>
        <begin position="258"/>
        <end position="441"/>
    </location>
</feature>
<feature type="region of interest" description="Disordered" evidence="7">
    <location>
        <begin position="1"/>
        <end position="20"/>
    </location>
</feature>
<dbReference type="GO" id="GO:0012505">
    <property type="term" value="C:endomembrane system"/>
    <property type="evidence" value="ECO:0007669"/>
    <property type="project" value="UniProtKB-SubCell"/>
</dbReference>
<feature type="transmembrane region" description="Helical" evidence="8">
    <location>
        <begin position="45"/>
        <end position="69"/>
    </location>
</feature>
<accession>A0A136J8Y6</accession>
<dbReference type="EMBL" id="KQ964248">
    <property type="protein sequence ID" value="KXJ93609.1"/>
    <property type="molecule type" value="Genomic_DNA"/>
</dbReference>
<dbReference type="PANTHER" id="PTHR23514:SF3">
    <property type="entry name" value="BYPASS OF STOP CODON PROTEIN 6"/>
    <property type="match status" value="1"/>
</dbReference>
<evidence type="ECO:0000259" key="9">
    <source>
        <dbReference type="PROSITE" id="PS50850"/>
    </source>
</evidence>
<dbReference type="GO" id="GO:0016020">
    <property type="term" value="C:membrane"/>
    <property type="evidence" value="ECO:0007669"/>
    <property type="project" value="TreeGrafter"/>
</dbReference>
<dbReference type="FunCoup" id="A0A136J8Y6">
    <property type="interactions" value="22"/>
</dbReference>
<keyword evidence="6 8" id="KW-0472">Membrane</keyword>
<feature type="transmembrane region" description="Helical" evidence="8">
    <location>
        <begin position="109"/>
        <end position="127"/>
    </location>
</feature>
<dbReference type="InParanoid" id="A0A136J8Y6"/>
<protein>
    <submittedName>
        <fullName evidence="10">Major facilitator superfamily domain-containing protein</fullName>
    </submittedName>
</protein>
<feature type="transmembrane region" description="Helical" evidence="8">
    <location>
        <begin position="295"/>
        <end position="315"/>
    </location>
</feature>
<proteinExistence type="inferred from homology"/>
<feature type="transmembrane region" description="Helical" evidence="8">
    <location>
        <begin position="260"/>
        <end position="283"/>
    </location>
</feature>
<organism evidence="10 11">
    <name type="scientific">Microdochium bolleyi</name>
    <dbReference type="NCBI Taxonomy" id="196109"/>
    <lineage>
        <taxon>Eukaryota</taxon>
        <taxon>Fungi</taxon>
        <taxon>Dikarya</taxon>
        <taxon>Ascomycota</taxon>
        <taxon>Pezizomycotina</taxon>
        <taxon>Sordariomycetes</taxon>
        <taxon>Xylariomycetidae</taxon>
        <taxon>Xylariales</taxon>
        <taxon>Microdochiaceae</taxon>
        <taxon>Microdochium</taxon>
    </lineage>
</organism>
<evidence type="ECO:0000256" key="3">
    <source>
        <dbReference type="ARBA" id="ARBA00022448"/>
    </source>
</evidence>
<keyword evidence="4 8" id="KW-0812">Transmembrane</keyword>
<keyword evidence="11" id="KW-1185">Reference proteome</keyword>
<dbReference type="SUPFAM" id="SSF103473">
    <property type="entry name" value="MFS general substrate transporter"/>
    <property type="match status" value="1"/>
</dbReference>
<evidence type="ECO:0000256" key="1">
    <source>
        <dbReference type="ARBA" id="ARBA00004127"/>
    </source>
</evidence>
<reference evidence="11" key="1">
    <citation type="submission" date="2016-02" db="EMBL/GenBank/DDBJ databases">
        <title>Draft genome sequence of Microdochium bolleyi, a fungal endophyte of beachgrass.</title>
        <authorList>
            <consortium name="DOE Joint Genome Institute"/>
            <person name="David A.S."/>
            <person name="May G."/>
            <person name="Haridas S."/>
            <person name="Lim J."/>
            <person name="Wang M."/>
            <person name="Labutti K."/>
            <person name="Lipzen A."/>
            <person name="Barry K."/>
            <person name="Grigoriev I.V."/>
        </authorList>
    </citation>
    <scope>NUCLEOTIDE SEQUENCE [LARGE SCALE GENOMIC DNA]</scope>
    <source>
        <strain evidence="11">J235TASD1</strain>
    </source>
</reference>
<evidence type="ECO:0000256" key="6">
    <source>
        <dbReference type="ARBA" id="ARBA00023136"/>
    </source>
</evidence>
<feature type="transmembrane region" description="Helical" evidence="8">
    <location>
        <begin position="385"/>
        <end position="409"/>
    </location>
</feature>
<dbReference type="Pfam" id="PF07690">
    <property type="entry name" value="MFS_1"/>
    <property type="match status" value="1"/>
</dbReference>
<gene>
    <name evidence="10" type="ORF">Micbo1qcDRAFT_203672</name>
</gene>
<dbReference type="FunFam" id="1.20.1250.20:FF:000286">
    <property type="entry name" value="MFS efflux transporter"/>
    <property type="match status" value="1"/>
</dbReference>
<dbReference type="GO" id="GO:0022857">
    <property type="term" value="F:transmembrane transporter activity"/>
    <property type="evidence" value="ECO:0007669"/>
    <property type="project" value="InterPro"/>
</dbReference>
<dbReference type="PANTHER" id="PTHR23514">
    <property type="entry name" value="BYPASS OF STOP CODON PROTEIN 6"/>
    <property type="match status" value="1"/>
</dbReference>
<comment type="subcellular location">
    <subcellularLocation>
        <location evidence="1">Endomembrane system</location>
        <topology evidence="1">Multi-pass membrane protein</topology>
    </subcellularLocation>
</comment>
<dbReference type="InterPro" id="IPR051788">
    <property type="entry name" value="MFS_Transporter"/>
</dbReference>
<feature type="transmembrane region" description="Helical" evidence="8">
    <location>
        <begin position="133"/>
        <end position="156"/>
    </location>
</feature>
<evidence type="ECO:0000256" key="8">
    <source>
        <dbReference type="SAM" id="Phobius"/>
    </source>
</evidence>
<evidence type="ECO:0000256" key="5">
    <source>
        <dbReference type="ARBA" id="ARBA00022989"/>
    </source>
</evidence>
<evidence type="ECO:0000313" key="11">
    <source>
        <dbReference type="Proteomes" id="UP000070501"/>
    </source>
</evidence>
<dbReference type="InterPro" id="IPR020846">
    <property type="entry name" value="MFS_dom"/>
</dbReference>
<comment type="similarity">
    <text evidence="2">Belongs to the major facilitator superfamily.</text>
</comment>
<dbReference type="InterPro" id="IPR036259">
    <property type="entry name" value="MFS_trans_sf"/>
</dbReference>
<name>A0A136J8Y6_9PEZI</name>
<feature type="transmembrane region" description="Helical" evidence="8">
    <location>
        <begin position="327"/>
        <end position="345"/>
    </location>
</feature>
<dbReference type="Gene3D" id="1.20.1250.20">
    <property type="entry name" value="MFS general substrate transporter like domains"/>
    <property type="match status" value="2"/>
</dbReference>
<evidence type="ECO:0000256" key="7">
    <source>
        <dbReference type="SAM" id="MobiDB-lite"/>
    </source>
</evidence>
<sequence>MADSAERSAQEQPAPIEHSNIPAEVTSTEKKYPEWNHSKTSVAQVLACFWSFIVMGANDAAYGALINYIGRYYELSYIVVSLIFLSPLAGYTTAAIANNSVHKMWGQRGVAIITSCCHVIAYAIIAAHPPYPALVIAFMIAGLGNGIGDAGWNALFGNLANSNQLLGFLHGFYGVGAVISPLVATKHGHYCCATLVGLAGIEVITSVASFWKQDGAAYQAAMKEHETVYSGSGEDGNGTASDGDKSMLRRVLFTRPSARVTWLVSIFLLGYVGVEVALGGWIVVFMIEVRKAEPFASGMTATGFWLGITLGRFVLGFATPRIGEKTSIVIYLALITGLELIFWLVPQFIVSAVAVALQGFFLGPLFPAAVVVMSRLLPRHVHVSAIGFAAAIGMSGAAIMPFAVGAIAQVKGVQVLQPIILALLVTISLLWLALPRIGTGK</sequence>
<feature type="transmembrane region" description="Helical" evidence="8">
    <location>
        <begin position="75"/>
        <end position="97"/>
    </location>
</feature>
<feature type="transmembrane region" description="Helical" evidence="8">
    <location>
        <begin position="351"/>
        <end position="373"/>
    </location>
</feature>
<evidence type="ECO:0000313" key="10">
    <source>
        <dbReference type="EMBL" id="KXJ93609.1"/>
    </source>
</evidence>